<evidence type="ECO:0000259" key="7">
    <source>
        <dbReference type="Pfam" id="PF16355"/>
    </source>
</evidence>
<evidence type="ECO:0000256" key="3">
    <source>
        <dbReference type="ARBA" id="ARBA00023295"/>
    </source>
</evidence>
<dbReference type="SUPFAM" id="SSF51445">
    <property type="entry name" value="(Trans)glycosidases"/>
    <property type="match status" value="1"/>
</dbReference>
<evidence type="ECO:0000313" key="8">
    <source>
        <dbReference type="EMBL" id="MPL85332.1"/>
    </source>
</evidence>
<dbReference type="AlphaFoldDB" id="A0A644V3A6"/>
<dbReference type="SUPFAM" id="SSF49303">
    <property type="entry name" value="beta-Galactosidase/glucuronidase domain"/>
    <property type="match status" value="1"/>
</dbReference>
<evidence type="ECO:0000256" key="2">
    <source>
        <dbReference type="ARBA" id="ARBA00022801"/>
    </source>
</evidence>
<dbReference type="InterPro" id="IPR051913">
    <property type="entry name" value="GH2_Domain-Containing"/>
</dbReference>
<name>A0A644V3A6_9ZZZZ</name>
<dbReference type="PANTHER" id="PTHR42732:SF1">
    <property type="entry name" value="BETA-MANNOSIDASE"/>
    <property type="match status" value="1"/>
</dbReference>
<evidence type="ECO:0000259" key="4">
    <source>
        <dbReference type="Pfam" id="PF00703"/>
    </source>
</evidence>
<dbReference type="PRINTS" id="PR00132">
    <property type="entry name" value="GLHYDRLASE2"/>
</dbReference>
<proteinExistence type="inferred from homology"/>
<dbReference type="Pfam" id="PF02836">
    <property type="entry name" value="Glyco_hydro_2_C"/>
    <property type="match status" value="1"/>
</dbReference>
<feature type="domain" description="DUF4982" evidence="7">
    <location>
        <begin position="613"/>
        <end position="673"/>
    </location>
</feature>
<dbReference type="Pfam" id="PF02837">
    <property type="entry name" value="Glyco_hydro_2_N"/>
    <property type="match status" value="1"/>
</dbReference>
<comment type="caution">
    <text evidence="8">The sequence shown here is derived from an EMBL/GenBank/DDBJ whole genome shotgun (WGS) entry which is preliminary data.</text>
</comment>
<sequence>MRFLAKILVVSIYCLYIPMYVNSSELRGITSFNDNWYFHRVDSFAIDEYSIIKKGLIPDSWESVSLPHTARIEPLVVNDQWQGICYYAKKFSLFGKLKDKKYFIEFEAAMNVSDVWVNGQHMITHLGGYLPFVIEISSVAFYDRPNTIVVRLDNNDNTITGPKPLYRLDFNMYGGIYRNVWLIEKNSIYITNPIFARKKAGGGIFITTSGINKASADVTIQTHIKNDGNISSEVNVLHNIINLHDGSVVQSVEDKFTIQKNKDNESKLKIKIKTPLLWSPSDPNLYKLKTQIYANNILVDEEEIKFGIREVVIKPEGLWLNGEKTFLRGVNRHQEYPYIGYALSDNAQRRDAYRIKEAGFDYVRASHYPVSPAFLDACDEYGLMVLEPILGWQYFGDFKFEEHAKQSSRDMIRRDRNHPCILAWELSINEIRMPQKFIEEIVQVGHEEYPQSAYIAGWMKNDPYDIYIEARQHRKSALLTKPLIVSEYGDWEYYAMNAGFEQDSWMNMLHEERTSRQSRNSGEKRLIQQATNIQEAHNDNLSTHAFADGYWVMFDYNRGYVDDLELSGIMDIFRLPKFSYYFFQSQRSYSFENKFSKPMIFIASNWLPGVSDVVRVFSNCDEIELFVDGKSQGKLKPDTNKISKNLAHPPFTFNVKCLKPGVLKAIGYLNGKICVMESVETALTPEKIQLHLDESGTPPQSGKNDIVFVYAGVYDKRGNLVVTENELSINFRVEGDAKFIYEDNAITEAGIATALLKIGNKPGKVKVYAKGSCLKEKELVILVK</sequence>
<evidence type="ECO:0000259" key="6">
    <source>
        <dbReference type="Pfam" id="PF02837"/>
    </source>
</evidence>
<dbReference type="InterPro" id="IPR017853">
    <property type="entry name" value="GH"/>
</dbReference>
<dbReference type="PANTHER" id="PTHR42732">
    <property type="entry name" value="BETA-GALACTOSIDASE"/>
    <property type="match status" value="1"/>
</dbReference>
<dbReference type="Gene3D" id="2.60.120.260">
    <property type="entry name" value="Galactose-binding domain-like"/>
    <property type="match status" value="1"/>
</dbReference>
<dbReference type="InterPro" id="IPR036156">
    <property type="entry name" value="Beta-gal/glucu_dom_sf"/>
</dbReference>
<dbReference type="Gene3D" id="3.20.20.80">
    <property type="entry name" value="Glycosidases"/>
    <property type="match status" value="1"/>
</dbReference>
<gene>
    <name evidence="8" type="primary">lacZ_9</name>
    <name evidence="8" type="ORF">SDC9_31300</name>
</gene>
<dbReference type="EMBL" id="VSSQ01000204">
    <property type="protein sequence ID" value="MPL85332.1"/>
    <property type="molecule type" value="Genomic_DNA"/>
</dbReference>
<dbReference type="GO" id="GO:0005975">
    <property type="term" value="P:carbohydrate metabolic process"/>
    <property type="evidence" value="ECO:0007669"/>
    <property type="project" value="InterPro"/>
</dbReference>
<dbReference type="EC" id="3.2.1.23" evidence="8"/>
<dbReference type="SUPFAM" id="SSF49785">
    <property type="entry name" value="Galactose-binding domain-like"/>
    <property type="match status" value="1"/>
</dbReference>
<evidence type="ECO:0000259" key="5">
    <source>
        <dbReference type="Pfam" id="PF02836"/>
    </source>
</evidence>
<dbReference type="InterPro" id="IPR008979">
    <property type="entry name" value="Galactose-bd-like_sf"/>
</dbReference>
<dbReference type="GO" id="GO:0004565">
    <property type="term" value="F:beta-galactosidase activity"/>
    <property type="evidence" value="ECO:0007669"/>
    <property type="project" value="UniProtKB-EC"/>
</dbReference>
<feature type="domain" description="Glycosyl hydrolases family 2 sugar binding" evidence="6">
    <location>
        <begin position="82"/>
        <end position="185"/>
    </location>
</feature>
<keyword evidence="3 8" id="KW-0326">Glycosidase</keyword>
<dbReference type="InterPro" id="IPR006101">
    <property type="entry name" value="Glyco_hydro_2"/>
</dbReference>
<feature type="domain" description="Glycoside hydrolase family 2 immunoglobulin-like beta-sandwich" evidence="4">
    <location>
        <begin position="204"/>
        <end position="309"/>
    </location>
</feature>
<accession>A0A644V3A6</accession>
<dbReference type="InterPro" id="IPR013783">
    <property type="entry name" value="Ig-like_fold"/>
</dbReference>
<evidence type="ECO:0000256" key="1">
    <source>
        <dbReference type="ARBA" id="ARBA00007401"/>
    </source>
</evidence>
<protein>
    <submittedName>
        <fullName evidence="8">Beta-galactosidase</fullName>
        <ecNumber evidence="8">3.2.1.23</ecNumber>
    </submittedName>
</protein>
<comment type="similarity">
    <text evidence="1">Belongs to the glycosyl hydrolase 2 family.</text>
</comment>
<dbReference type="Gene3D" id="2.60.40.10">
    <property type="entry name" value="Immunoglobulins"/>
    <property type="match status" value="3"/>
</dbReference>
<dbReference type="InterPro" id="IPR006104">
    <property type="entry name" value="Glyco_hydro_2_N"/>
</dbReference>
<reference evidence="8" key="1">
    <citation type="submission" date="2019-08" db="EMBL/GenBank/DDBJ databases">
        <authorList>
            <person name="Kucharzyk K."/>
            <person name="Murdoch R.W."/>
            <person name="Higgins S."/>
            <person name="Loffler F."/>
        </authorList>
    </citation>
    <scope>NUCLEOTIDE SEQUENCE</scope>
</reference>
<dbReference type="Pfam" id="PF16355">
    <property type="entry name" value="DUF4982"/>
    <property type="match status" value="1"/>
</dbReference>
<organism evidence="8">
    <name type="scientific">bioreactor metagenome</name>
    <dbReference type="NCBI Taxonomy" id="1076179"/>
    <lineage>
        <taxon>unclassified sequences</taxon>
        <taxon>metagenomes</taxon>
        <taxon>ecological metagenomes</taxon>
    </lineage>
</organism>
<dbReference type="InterPro" id="IPR006102">
    <property type="entry name" value="Ig-like_GH2"/>
</dbReference>
<dbReference type="InterPro" id="IPR006103">
    <property type="entry name" value="Glyco_hydro_2_cat"/>
</dbReference>
<keyword evidence="2 8" id="KW-0378">Hydrolase</keyword>
<feature type="domain" description="Glycoside hydrolase family 2 catalytic" evidence="5">
    <location>
        <begin position="312"/>
        <end position="430"/>
    </location>
</feature>
<dbReference type="Pfam" id="PF00703">
    <property type="entry name" value="Glyco_hydro_2"/>
    <property type="match status" value="1"/>
</dbReference>
<dbReference type="InterPro" id="IPR032311">
    <property type="entry name" value="DUF4982"/>
</dbReference>